<evidence type="ECO:0000313" key="6">
    <source>
        <dbReference type="Proteomes" id="UP001284601"/>
    </source>
</evidence>
<dbReference type="CDD" id="cd03293">
    <property type="entry name" value="ABC_NrtD_SsuB_transporters"/>
    <property type="match status" value="1"/>
</dbReference>
<protein>
    <submittedName>
        <fullName evidence="5">ABC transporter ATP-binding protein</fullName>
    </submittedName>
</protein>
<gene>
    <name evidence="5" type="ORF">R7226_21240</name>
</gene>
<reference evidence="5 6" key="2">
    <citation type="submission" date="2023-10" db="EMBL/GenBank/DDBJ databases">
        <authorList>
            <person name="Han X.F."/>
        </authorList>
    </citation>
    <scope>NUCLEOTIDE SEQUENCE [LARGE SCALE GENOMIC DNA]</scope>
    <source>
        <strain evidence="5 6">KCTC 39840</strain>
    </source>
</reference>
<dbReference type="InterPro" id="IPR027417">
    <property type="entry name" value="P-loop_NTPase"/>
</dbReference>
<keyword evidence="2" id="KW-0547">Nucleotide-binding</keyword>
<keyword evidence="1" id="KW-0813">Transport</keyword>
<reference evidence="6" key="1">
    <citation type="submission" date="2023-07" db="EMBL/GenBank/DDBJ databases">
        <title>Conexibacter stalactiti sp. nov., isolated from stalactites in a lava cave and emended description of the genus Conexibacter.</title>
        <authorList>
            <person name="Lee S.D."/>
        </authorList>
    </citation>
    <scope>NUCLEOTIDE SEQUENCE [LARGE SCALE GENOMIC DNA]</scope>
    <source>
        <strain evidence="6">KCTC 39840</strain>
    </source>
</reference>
<evidence type="ECO:0000259" key="4">
    <source>
        <dbReference type="PROSITE" id="PS50893"/>
    </source>
</evidence>
<feature type="domain" description="ABC transporter" evidence="4">
    <location>
        <begin position="21"/>
        <end position="255"/>
    </location>
</feature>
<dbReference type="InterPro" id="IPR003439">
    <property type="entry name" value="ABC_transporter-like_ATP-bd"/>
</dbReference>
<dbReference type="PROSITE" id="PS50893">
    <property type="entry name" value="ABC_TRANSPORTER_2"/>
    <property type="match status" value="1"/>
</dbReference>
<dbReference type="GO" id="GO:0005524">
    <property type="term" value="F:ATP binding"/>
    <property type="evidence" value="ECO:0007669"/>
    <property type="project" value="UniProtKB-KW"/>
</dbReference>
<name>A0ABU4HUA0_9ACTN</name>
<dbReference type="PANTHER" id="PTHR42788">
    <property type="entry name" value="TAURINE IMPORT ATP-BINDING PROTEIN-RELATED"/>
    <property type="match status" value="1"/>
</dbReference>
<dbReference type="Proteomes" id="UP001284601">
    <property type="component" value="Unassembled WGS sequence"/>
</dbReference>
<dbReference type="RefSeq" id="WP_318599323.1">
    <property type="nucleotide sequence ID" value="NZ_JAWSTH010000068.1"/>
</dbReference>
<accession>A0ABU4HUA0</accession>
<dbReference type="PANTHER" id="PTHR42788:SF13">
    <property type="entry name" value="ALIPHATIC SULFONATES IMPORT ATP-BINDING PROTEIN SSUB"/>
    <property type="match status" value="1"/>
</dbReference>
<organism evidence="5 6">
    <name type="scientific">Conexibacter stalactiti</name>
    <dbReference type="NCBI Taxonomy" id="1940611"/>
    <lineage>
        <taxon>Bacteria</taxon>
        <taxon>Bacillati</taxon>
        <taxon>Actinomycetota</taxon>
        <taxon>Thermoleophilia</taxon>
        <taxon>Solirubrobacterales</taxon>
        <taxon>Conexibacteraceae</taxon>
        <taxon>Conexibacter</taxon>
    </lineage>
</organism>
<proteinExistence type="predicted"/>
<dbReference type="InterPro" id="IPR017871">
    <property type="entry name" value="ABC_transporter-like_CS"/>
</dbReference>
<dbReference type="InterPro" id="IPR003593">
    <property type="entry name" value="AAA+_ATPase"/>
</dbReference>
<dbReference type="InterPro" id="IPR050166">
    <property type="entry name" value="ABC_transporter_ATP-bind"/>
</dbReference>
<dbReference type="SMART" id="SM00382">
    <property type="entry name" value="AAA"/>
    <property type="match status" value="1"/>
</dbReference>
<evidence type="ECO:0000256" key="3">
    <source>
        <dbReference type="ARBA" id="ARBA00022840"/>
    </source>
</evidence>
<keyword evidence="6" id="KW-1185">Reference proteome</keyword>
<evidence type="ECO:0000256" key="2">
    <source>
        <dbReference type="ARBA" id="ARBA00022741"/>
    </source>
</evidence>
<evidence type="ECO:0000256" key="1">
    <source>
        <dbReference type="ARBA" id="ARBA00022448"/>
    </source>
</evidence>
<dbReference type="PROSITE" id="PS00211">
    <property type="entry name" value="ABC_TRANSPORTER_1"/>
    <property type="match status" value="1"/>
</dbReference>
<dbReference type="EMBL" id="JAWSTH010000068">
    <property type="protein sequence ID" value="MDW5596886.1"/>
    <property type="molecule type" value="Genomic_DNA"/>
</dbReference>
<dbReference type="SUPFAM" id="SSF52540">
    <property type="entry name" value="P-loop containing nucleoside triphosphate hydrolases"/>
    <property type="match status" value="1"/>
</dbReference>
<evidence type="ECO:0000313" key="5">
    <source>
        <dbReference type="EMBL" id="MDW5596886.1"/>
    </source>
</evidence>
<comment type="caution">
    <text evidence="5">The sequence shown here is derived from an EMBL/GenBank/DDBJ whole genome shotgun (WGS) entry which is preliminary data.</text>
</comment>
<sequence length="274" mass="30674">MREAATVQHDHSAVATRPATVVATNVGKVFGSGASAVRALEDVSFDVPQGSFVSILGPSGCGKSTLLRLIAGLQPITSGEIAVNDHTPDEMRKAREFGIVFQQPILFDWRTVEQNVALPLQLIGTSKEERKRRVGEMIELVGLGDFRRHRPWQLSGGMQQRVAIARALAFGPRFLMMDEPFGALDMMTRERMQTELLRIWSSRPGTTIVFITHSISEAVLLSDRIVVMSARPGRVMRVIDVDLERPRTDEVRKDERFIEIETEIRDLIFSQEHA</sequence>
<dbReference type="Gene3D" id="3.40.50.300">
    <property type="entry name" value="P-loop containing nucleotide triphosphate hydrolases"/>
    <property type="match status" value="1"/>
</dbReference>
<dbReference type="Pfam" id="PF00005">
    <property type="entry name" value="ABC_tran"/>
    <property type="match status" value="1"/>
</dbReference>
<keyword evidence="3 5" id="KW-0067">ATP-binding</keyword>